<evidence type="ECO:0000256" key="1">
    <source>
        <dbReference type="SAM" id="Coils"/>
    </source>
</evidence>
<keyword evidence="4" id="KW-1185">Reference proteome</keyword>
<dbReference type="GO" id="GO:0005737">
    <property type="term" value="C:cytoplasm"/>
    <property type="evidence" value="ECO:0007669"/>
    <property type="project" value="TreeGrafter"/>
</dbReference>
<dbReference type="GO" id="GO:0051256">
    <property type="term" value="P:mitotic spindle midzone assembly"/>
    <property type="evidence" value="ECO:0007669"/>
    <property type="project" value="TreeGrafter"/>
</dbReference>
<feature type="compositionally biased region" description="Low complexity" evidence="2">
    <location>
        <begin position="544"/>
        <end position="554"/>
    </location>
</feature>
<dbReference type="Pfam" id="PF03999">
    <property type="entry name" value="MAP65_ASE1"/>
    <property type="match status" value="1"/>
</dbReference>
<feature type="compositionally biased region" description="Polar residues" evidence="2">
    <location>
        <begin position="564"/>
        <end position="573"/>
    </location>
</feature>
<evidence type="ECO:0000313" key="4">
    <source>
        <dbReference type="Proteomes" id="UP000694397"/>
    </source>
</evidence>
<proteinExistence type="predicted"/>
<dbReference type="PANTHER" id="PTHR19321">
    <property type="entry name" value="PROTEIN REGULATOR OF CYTOKINESIS 1 PRC1-RELATED"/>
    <property type="match status" value="1"/>
</dbReference>
<protein>
    <submittedName>
        <fullName evidence="3">Zgc:86764</fullName>
    </submittedName>
</protein>
<dbReference type="GeneTree" id="ENSGT00390000009453"/>
<evidence type="ECO:0000256" key="2">
    <source>
        <dbReference type="SAM" id="MobiDB-lite"/>
    </source>
</evidence>
<dbReference type="AlphaFoldDB" id="A0A8C9SBA5"/>
<dbReference type="InterPro" id="IPR007145">
    <property type="entry name" value="MAP65_Ase1_PRC1"/>
</dbReference>
<dbReference type="GO" id="GO:1990023">
    <property type="term" value="C:mitotic spindle midzone"/>
    <property type="evidence" value="ECO:0007669"/>
    <property type="project" value="TreeGrafter"/>
</dbReference>
<dbReference type="Gene3D" id="1.20.58.1520">
    <property type="match status" value="1"/>
</dbReference>
<organism evidence="3 4">
    <name type="scientific">Scleropages formosus</name>
    <name type="common">Asian bonytongue</name>
    <name type="synonym">Osteoglossum formosum</name>
    <dbReference type="NCBI Taxonomy" id="113540"/>
    <lineage>
        <taxon>Eukaryota</taxon>
        <taxon>Metazoa</taxon>
        <taxon>Chordata</taxon>
        <taxon>Craniata</taxon>
        <taxon>Vertebrata</taxon>
        <taxon>Euteleostomi</taxon>
        <taxon>Actinopterygii</taxon>
        <taxon>Neopterygii</taxon>
        <taxon>Teleostei</taxon>
        <taxon>Osteoglossocephala</taxon>
        <taxon>Osteoglossomorpha</taxon>
        <taxon>Osteoglossiformes</taxon>
        <taxon>Osteoglossidae</taxon>
        <taxon>Scleropages</taxon>
    </lineage>
</organism>
<keyword evidence="1" id="KW-0175">Coiled coil</keyword>
<evidence type="ECO:0000313" key="3">
    <source>
        <dbReference type="Ensembl" id="ENSSFOP00015029686.1"/>
    </source>
</evidence>
<dbReference type="PANTHER" id="PTHR19321:SF6">
    <property type="entry name" value="PROTEIN REGULATOR OF CYTOKINESIS 1"/>
    <property type="match status" value="1"/>
</dbReference>
<reference evidence="3" key="2">
    <citation type="submission" date="2025-08" db="UniProtKB">
        <authorList>
            <consortium name="Ensembl"/>
        </authorList>
    </citation>
    <scope>IDENTIFICATION</scope>
</reference>
<dbReference type="Ensembl" id="ENSSFOT00015030022.2">
    <property type="protein sequence ID" value="ENSSFOP00015029686.1"/>
    <property type="gene ID" value="ENSSFOG00015019069.2"/>
</dbReference>
<feature type="coiled-coil region" evidence="1">
    <location>
        <begin position="117"/>
        <end position="193"/>
    </location>
</feature>
<sequence>MYIKNIVPIGGLAPNHLGELMGINILNSTEKGAAAVEGLRREGFEFSSHVCLMMSSRRSEALAFSLVTGINLAMARLVDIWDSIGILEDQRVERMETVKKHIEGLLNDMITEEEALKERIEVNIISFQRQLESLYQEMSLEPYKVEEGLTVLQMEKNLRLRVEALLKEKNDRLKEMRNLKQQDEELCEELCATPYYIPTGSLPSRAQLQEFRQHIKRLTEEKNTRVKVFTGLREDIGRLMAEMGHEPETSLERESVCNEADVFLLTHENIKALKLLLCQLQVKKESLLSTQAELKERVASLWNRLDSPEEEQREFRGNLQGTLSDQIAQWQNEVDRLELLQKAKLEDVIIKIRQELVETWDKCLFGPEQRAAFNSPFCDSNFTEELLAQHEEELVRVKACYEKARPLLDTMEKWERTWALFQDFEKKALDPNRFSNRGGALLKEAKERVKVQKMLPKLEEELKVGVEEWEQREGSAFLVRGLRAMDYISGLWEEHRLQRDKEKSDRITKKGEGTPFKTPTKRPLRVDITPSKAKKMPNQTVLRSTSSSSSTSSTLLNVSGKPPVNSQKAQQRNKGLENSHRTPLQEFNSEKKHLRIGSYSEFTSELSRKASHDAILNSTAKDIL</sequence>
<feature type="region of interest" description="Disordered" evidence="2">
    <location>
        <begin position="498"/>
        <end position="592"/>
    </location>
</feature>
<dbReference type="OrthoDB" id="642895at2759"/>
<gene>
    <name evidence="3" type="primary">zgc:86764</name>
</gene>
<accession>A0A8C9SBA5</accession>
<reference evidence="3 4" key="1">
    <citation type="submission" date="2019-04" db="EMBL/GenBank/DDBJ databases">
        <authorList>
            <consortium name="Wellcome Sanger Institute Data Sharing"/>
        </authorList>
    </citation>
    <scope>NUCLEOTIDE SEQUENCE [LARGE SCALE GENOMIC DNA]</scope>
</reference>
<name>A0A8C9SBA5_SCLFO</name>
<dbReference type="Proteomes" id="UP000694397">
    <property type="component" value="Chromosome 6"/>
</dbReference>
<feature type="compositionally biased region" description="Basic and acidic residues" evidence="2">
    <location>
        <begin position="498"/>
        <end position="512"/>
    </location>
</feature>
<reference evidence="3" key="3">
    <citation type="submission" date="2025-09" db="UniProtKB">
        <authorList>
            <consortium name="Ensembl"/>
        </authorList>
    </citation>
    <scope>IDENTIFICATION</scope>
</reference>
<dbReference type="GO" id="GO:0008017">
    <property type="term" value="F:microtubule binding"/>
    <property type="evidence" value="ECO:0007669"/>
    <property type="project" value="InterPro"/>
</dbReference>